<dbReference type="InterPro" id="IPR002433">
    <property type="entry name" value="Orn_de-COase"/>
</dbReference>
<dbReference type="AlphaFoldDB" id="A0A7R9QTA3"/>
<dbReference type="PANTHER" id="PTHR11482:SF6">
    <property type="entry name" value="ORNITHINE DECARBOXYLASE 1-RELATED"/>
    <property type="match status" value="1"/>
</dbReference>
<evidence type="ECO:0000256" key="7">
    <source>
        <dbReference type="ARBA" id="ARBA00034138"/>
    </source>
</evidence>
<dbReference type="InterPro" id="IPR029066">
    <property type="entry name" value="PLP-binding_barrel"/>
</dbReference>
<comment type="similarity">
    <text evidence="2 12">Belongs to the Orn/Lys/Arg decarboxylase class-II family.</text>
</comment>
<gene>
    <name evidence="15" type="ORF">ONB1V03_LOCUS13033</name>
</gene>
<dbReference type="OrthoDB" id="5034579at2759"/>
<dbReference type="EMBL" id="OC925866">
    <property type="protein sequence ID" value="CAD7656396.1"/>
    <property type="molecule type" value="Genomic_DNA"/>
</dbReference>
<sequence>MKTSVLGHDFGMTPTVEDIVRDTILEDNSEDAFYVVDIQDILRKHKKWLLNMPRVQPYYAVKCNPTPIVLELLASLGIGFDCASKGEIESVMNIGVTPNRIIYANPCKTKSFIRHAADVGVEVMTFDNELELYKVRQFHPNAKMVLRIKVDDSHAVCRLGLKFGADIDKVPHLLQTAKNIGVNIIGCSFHVGSGCESADAYTEAIANAKYVFDLGRDLGFKMTFLDIGGGFPGTSVTKVSFEDTAKAVSSALDIHFPSVDAMGNESNITIIAEPGRYYVASAFTLATNIIAKRSVQMEDQTAMMYYLNDGVYGSFNCTIFDHWVVDPIPFPIDHRLEERANHLTTLWGPTCDSMDCIKRDVVLPEMHIGEWILFKEMGAYTICAGSEFNGFKMPSMLYYVPAYTLQMLQHLPNWSRISTILDIENQDSTAMDVYDVDHSLELISVH</sequence>
<evidence type="ECO:0000259" key="14">
    <source>
        <dbReference type="Pfam" id="PF02784"/>
    </source>
</evidence>
<keyword evidence="5" id="KW-0456">Lyase</keyword>
<feature type="modified residue" description="N6-(pyridoxal phosphate)lysine" evidence="11">
    <location>
        <position position="62"/>
    </location>
</feature>
<evidence type="ECO:0000313" key="15">
    <source>
        <dbReference type="EMBL" id="CAD7656396.1"/>
    </source>
</evidence>
<evidence type="ECO:0000256" key="3">
    <source>
        <dbReference type="ARBA" id="ARBA00022898"/>
    </source>
</evidence>
<comment type="pathway">
    <text evidence="6">Amine and polyamine biosynthesis; putrescine biosynthesis via L-ornithine pathway; putrescine from L-ornithine: step 1/1.</text>
</comment>
<dbReference type="SUPFAM" id="SSF50621">
    <property type="entry name" value="Alanine racemase C-terminal domain-like"/>
    <property type="match status" value="1"/>
</dbReference>
<keyword evidence="3 11" id="KW-0663">Pyridoxal phosphate</keyword>
<dbReference type="InterPro" id="IPR022643">
    <property type="entry name" value="De-COase2_C"/>
</dbReference>
<dbReference type="PROSITE" id="PS00878">
    <property type="entry name" value="ODR_DC_2_1"/>
    <property type="match status" value="1"/>
</dbReference>
<feature type="active site" description="Proton donor" evidence="11">
    <location>
        <position position="351"/>
    </location>
</feature>
<evidence type="ECO:0000256" key="1">
    <source>
        <dbReference type="ARBA" id="ARBA00001933"/>
    </source>
</evidence>
<keyword evidence="4" id="KW-0620">Polyamine biosynthesis</keyword>
<dbReference type="Pfam" id="PF00278">
    <property type="entry name" value="Orn_DAP_Arg_deC"/>
    <property type="match status" value="1"/>
</dbReference>
<comment type="subunit">
    <text evidence="9">Homodimer. Only the dimer is catalytically active, as the active sites are constructed of residues from both monomers.</text>
</comment>
<evidence type="ECO:0000256" key="8">
    <source>
        <dbReference type="ARBA" id="ARBA00037173"/>
    </source>
</evidence>
<evidence type="ECO:0000256" key="6">
    <source>
        <dbReference type="ARBA" id="ARBA00034115"/>
    </source>
</evidence>
<name>A0A7R9QTA3_9ACAR</name>
<dbReference type="Gene3D" id="2.40.37.10">
    <property type="entry name" value="Lyase, Ornithine Decarboxylase, Chain A, domain 1"/>
    <property type="match status" value="1"/>
</dbReference>
<dbReference type="InterPro" id="IPR022644">
    <property type="entry name" value="De-COase2_N"/>
</dbReference>
<dbReference type="Gene3D" id="3.20.20.10">
    <property type="entry name" value="Alanine racemase"/>
    <property type="match status" value="1"/>
</dbReference>
<keyword evidence="16" id="KW-1185">Reference proteome</keyword>
<evidence type="ECO:0000256" key="4">
    <source>
        <dbReference type="ARBA" id="ARBA00023115"/>
    </source>
</evidence>
<dbReference type="EMBL" id="CAJPVJ010011041">
    <property type="protein sequence ID" value="CAG2173583.1"/>
    <property type="molecule type" value="Genomic_DNA"/>
</dbReference>
<dbReference type="InterPro" id="IPR009006">
    <property type="entry name" value="Ala_racemase/Decarboxylase_C"/>
</dbReference>
<evidence type="ECO:0000256" key="11">
    <source>
        <dbReference type="PIRSR" id="PIRSR600183-50"/>
    </source>
</evidence>
<dbReference type="Proteomes" id="UP000728032">
    <property type="component" value="Unassembled WGS sequence"/>
</dbReference>
<comment type="cofactor">
    <cofactor evidence="1 11">
        <name>pyridoxal 5'-phosphate</name>
        <dbReference type="ChEBI" id="CHEBI:597326"/>
    </cofactor>
</comment>
<evidence type="ECO:0000256" key="10">
    <source>
        <dbReference type="ARBA" id="ARBA00049127"/>
    </source>
</evidence>
<evidence type="ECO:0000256" key="9">
    <source>
        <dbReference type="ARBA" id="ARBA00046672"/>
    </source>
</evidence>
<dbReference type="InterPro" id="IPR000183">
    <property type="entry name" value="Orn/DAP/Arg_de-COase"/>
</dbReference>
<organism evidence="15">
    <name type="scientific">Oppiella nova</name>
    <dbReference type="NCBI Taxonomy" id="334625"/>
    <lineage>
        <taxon>Eukaryota</taxon>
        <taxon>Metazoa</taxon>
        <taxon>Ecdysozoa</taxon>
        <taxon>Arthropoda</taxon>
        <taxon>Chelicerata</taxon>
        <taxon>Arachnida</taxon>
        <taxon>Acari</taxon>
        <taxon>Acariformes</taxon>
        <taxon>Sarcoptiformes</taxon>
        <taxon>Oribatida</taxon>
        <taxon>Brachypylina</taxon>
        <taxon>Oppioidea</taxon>
        <taxon>Oppiidae</taxon>
        <taxon>Oppiella</taxon>
    </lineage>
</organism>
<feature type="domain" description="Orn/DAP/Arg decarboxylase 2 N-terminal" evidence="14">
    <location>
        <begin position="39"/>
        <end position="280"/>
    </location>
</feature>
<dbReference type="Pfam" id="PF02784">
    <property type="entry name" value="Orn_Arg_deC_N"/>
    <property type="match status" value="1"/>
</dbReference>
<accession>A0A7R9QTA3</accession>
<comment type="catalytic activity">
    <reaction evidence="10">
        <text>L-ornithine + H(+) = putrescine + CO2</text>
        <dbReference type="Rhea" id="RHEA:22964"/>
        <dbReference type="ChEBI" id="CHEBI:15378"/>
        <dbReference type="ChEBI" id="CHEBI:16526"/>
        <dbReference type="ChEBI" id="CHEBI:46911"/>
        <dbReference type="ChEBI" id="CHEBI:326268"/>
        <dbReference type="EC" id="4.1.1.17"/>
    </reaction>
</comment>
<dbReference type="PRINTS" id="PR01182">
    <property type="entry name" value="ORNDCRBXLASE"/>
</dbReference>
<evidence type="ECO:0000259" key="13">
    <source>
        <dbReference type="Pfam" id="PF00278"/>
    </source>
</evidence>
<dbReference type="FunFam" id="3.20.20.10:FF:000005">
    <property type="entry name" value="Ornithine decarboxylase"/>
    <property type="match status" value="1"/>
</dbReference>
<proteinExistence type="inferred from homology"/>
<feature type="domain" description="Orn/DAP/Arg decarboxylase 2 C-terminal" evidence="13">
    <location>
        <begin position="33"/>
        <end position="378"/>
    </location>
</feature>
<dbReference type="SUPFAM" id="SSF51419">
    <property type="entry name" value="PLP-binding barrel"/>
    <property type="match status" value="1"/>
</dbReference>
<comment type="function">
    <text evidence="8">Catalyzes the first and rate-limiting step of polyamine biosynthesis that converts ornithine into putrescine, which is the precursor for the polyamines, spermidine and spermine. Polyamines are essential for cell proliferation and are implicated in cellular processes, ranging from DNA replication to apoptosis.</text>
</comment>
<dbReference type="CDD" id="cd00622">
    <property type="entry name" value="PLPDE_III_ODC"/>
    <property type="match status" value="1"/>
</dbReference>
<dbReference type="GO" id="GO:0005737">
    <property type="term" value="C:cytoplasm"/>
    <property type="evidence" value="ECO:0007669"/>
    <property type="project" value="TreeGrafter"/>
</dbReference>
<protein>
    <recommendedName>
        <fullName evidence="7">ornithine decarboxylase</fullName>
        <ecNumber evidence="7">4.1.1.17</ecNumber>
    </recommendedName>
</protein>
<reference evidence="15" key="1">
    <citation type="submission" date="2020-11" db="EMBL/GenBank/DDBJ databases">
        <authorList>
            <person name="Tran Van P."/>
        </authorList>
    </citation>
    <scope>NUCLEOTIDE SEQUENCE</scope>
</reference>
<dbReference type="GO" id="GO:0004586">
    <property type="term" value="F:ornithine decarboxylase activity"/>
    <property type="evidence" value="ECO:0007669"/>
    <property type="project" value="UniProtKB-EC"/>
</dbReference>
<evidence type="ECO:0000313" key="16">
    <source>
        <dbReference type="Proteomes" id="UP000728032"/>
    </source>
</evidence>
<evidence type="ECO:0000256" key="12">
    <source>
        <dbReference type="RuleBase" id="RU003737"/>
    </source>
</evidence>
<dbReference type="GO" id="GO:0033387">
    <property type="term" value="P:putrescine biosynthetic process from arginine, via ornithine"/>
    <property type="evidence" value="ECO:0007669"/>
    <property type="project" value="TreeGrafter"/>
</dbReference>
<dbReference type="PANTHER" id="PTHR11482">
    <property type="entry name" value="ARGININE/DIAMINOPIMELATE/ORNITHINE DECARBOXYLASE"/>
    <property type="match status" value="1"/>
</dbReference>
<dbReference type="PRINTS" id="PR01179">
    <property type="entry name" value="ODADCRBXLASE"/>
</dbReference>
<evidence type="ECO:0000256" key="2">
    <source>
        <dbReference type="ARBA" id="ARBA00008872"/>
    </source>
</evidence>
<evidence type="ECO:0000256" key="5">
    <source>
        <dbReference type="ARBA" id="ARBA00023239"/>
    </source>
</evidence>
<dbReference type="InterPro" id="IPR022653">
    <property type="entry name" value="De-COase2_pyr-phos_BS"/>
</dbReference>
<dbReference type="EC" id="4.1.1.17" evidence="7"/>